<gene>
    <name evidence="9" type="primary">g3279</name>
</gene>
<evidence type="ECO:0000256" key="8">
    <source>
        <dbReference type="SAM" id="Phobius"/>
    </source>
</evidence>
<dbReference type="InterPro" id="IPR001128">
    <property type="entry name" value="Cyt_P450"/>
</dbReference>
<dbReference type="Pfam" id="PF00067">
    <property type="entry name" value="p450"/>
    <property type="match status" value="2"/>
</dbReference>
<dbReference type="Gene3D" id="1.10.630.10">
    <property type="entry name" value="Cytochrome P450"/>
    <property type="match status" value="1"/>
</dbReference>
<keyword evidence="8" id="KW-1133">Transmembrane helix</keyword>
<feature type="binding site" description="axial binding residue" evidence="7">
    <location>
        <position position="523"/>
    </location>
    <ligand>
        <name>heme</name>
        <dbReference type="ChEBI" id="CHEBI:30413"/>
    </ligand>
    <ligandPart>
        <name>Fe</name>
        <dbReference type="ChEBI" id="CHEBI:18248"/>
    </ligandPart>
</feature>
<evidence type="ECO:0000313" key="9">
    <source>
        <dbReference type="EMBL" id="ASV72234.1"/>
    </source>
</evidence>
<dbReference type="GO" id="GO:0004497">
    <property type="term" value="F:monooxygenase activity"/>
    <property type="evidence" value="ECO:0007669"/>
    <property type="project" value="UniProtKB-KW"/>
</dbReference>
<keyword evidence="8" id="KW-0472">Membrane</keyword>
<dbReference type="GO" id="GO:0020037">
    <property type="term" value="F:heme binding"/>
    <property type="evidence" value="ECO:0007669"/>
    <property type="project" value="InterPro"/>
</dbReference>
<dbReference type="PANTHER" id="PTHR24305:SF232">
    <property type="entry name" value="P450, PUTATIVE (EUROFUNG)-RELATED"/>
    <property type="match status" value="1"/>
</dbReference>
<dbReference type="GO" id="GO:0016705">
    <property type="term" value="F:oxidoreductase activity, acting on paired donors, with incorporation or reduction of molecular oxygen"/>
    <property type="evidence" value="ECO:0007669"/>
    <property type="project" value="InterPro"/>
</dbReference>
<keyword evidence="6" id="KW-0560">Oxidoreductase</keyword>
<reference evidence="9" key="1">
    <citation type="journal article" date="2017" name="Sci. Rep.">
        <title>Development of a versatile and conventional technique for gene disruption in filamentous fungi based on CRISPR-Cas9 technology.</title>
        <authorList>
            <person name="Zheng Y.M."/>
            <person name="Lin F.L."/>
            <person name="Gao H."/>
            <person name="Zou G."/>
            <person name="Zhang J.W."/>
            <person name="Wang G.Q."/>
            <person name="Chen G.D."/>
            <person name="Zhou Z.H."/>
            <person name="Yao X.S."/>
            <person name="Hu D."/>
        </authorList>
    </citation>
    <scope>NUCLEOTIDE SEQUENCE</scope>
    <source>
        <strain evidence="9">65-12-7-1</strain>
    </source>
</reference>
<dbReference type="PRINTS" id="PR00465">
    <property type="entry name" value="EP450IV"/>
</dbReference>
<evidence type="ECO:0000256" key="4">
    <source>
        <dbReference type="ARBA" id="ARBA00022723"/>
    </source>
</evidence>
<keyword evidence="6" id="KW-0503">Monooxygenase</keyword>
<evidence type="ECO:0000256" key="1">
    <source>
        <dbReference type="ARBA" id="ARBA00001971"/>
    </source>
</evidence>
<dbReference type="GO" id="GO:0005506">
    <property type="term" value="F:iron ion binding"/>
    <property type="evidence" value="ECO:0007669"/>
    <property type="project" value="InterPro"/>
</dbReference>
<evidence type="ECO:0000256" key="6">
    <source>
        <dbReference type="ARBA" id="ARBA00023033"/>
    </source>
</evidence>
<sequence length="578" mass="65263">MDFPSLLVQRASHSWGLLISIVAGASLLLFLLYRWLLPKPIPGIPYNAEATKSLLGDIPSMVEYGKETQEVFSWMAKQNIKLNSPIVQVFTRPFSRPSVVISDFREAQDILIRRFKEFDRSKYISEISGGIMPHSHFRFPTGDRFRRQRKWMQGAMGVEFLHNVAAPHVYNAALDLLRLWETKASLAAGHPFAAADDLHRTTMDAVWNILFGVQAANSVLKAQLRLYEDVKRVELPADRDAVVSLPAVPYPELTESFLRIIDSVETTIKSPVPVLAHWLLRQTPAMKRAWKHKDHYIEGELKKALERAKSRSAKDRDINCAVDDFVRRELLLAEKEKRAPEVLSPSMSDEVLGFVVGSQDTTATTMSWGIKNLADNPDVQKRLRAELHAHHSKAVEEKRLPTPQEITSTPIHYRDAVIEEILRCSSTESSAIRTALTDVTILGHFIPKDTEIFLMGNGASFYSPEFEISDSLRTQSCLESKDKVGAWSHADMAKFNPDRWLTKGVFDQAAGPLLTFGLGERACYGRKMAYVQLKILVTLVVWSFELHKCPEKLSGYAASDKVTHVPQQCYARLSKCSY</sequence>
<keyword evidence="3 7" id="KW-0349">Heme</keyword>
<dbReference type="EMBL" id="KY930910">
    <property type="protein sequence ID" value="ASV72234.1"/>
    <property type="molecule type" value="Genomic_DNA"/>
</dbReference>
<protein>
    <submittedName>
        <fullName evidence="9">P450 enzyme</fullName>
    </submittedName>
</protein>
<dbReference type="AlphaFoldDB" id="A0A286M9P1"/>
<keyword evidence="5 7" id="KW-0408">Iron</keyword>
<name>A0A286M9P1_9PEZI</name>
<dbReference type="InterPro" id="IPR002403">
    <property type="entry name" value="Cyt_P450_E_grp-IV"/>
</dbReference>
<keyword evidence="8" id="KW-0812">Transmembrane</keyword>
<keyword evidence="4 7" id="KW-0479">Metal-binding</keyword>
<comment type="cofactor">
    <cofactor evidence="1 7">
        <name>heme</name>
        <dbReference type="ChEBI" id="CHEBI:30413"/>
    </cofactor>
</comment>
<organism evidence="9">
    <name type="scientific">Nodulisporium sp. 65-12-7-1</name>
    <dbReference type="NCBI Taxonomy" id="1380445"/>
    <lineage>
        <taxon>Eukaryota</taxon>
        <taxon>Fungi</taxon>
        <taxon>Dikarya</taxon>
        <taxon>Ascomycota</taxon>
        <taxon>Pezizomycotina</taxon>
        <taxon>Sordariomycetes</taxon>
        <taxon>Xylariomycetidae</taxon>
        <taxon>Xylariales</taxon>
        <taxon>Xylariaceae</taxon>
        <taxon>Nodulisporium</taxon>
    </lineage>
</organism>
<evidence type="ECO:0000256" key="7">
    <source>
        <dbReference type="PIRSR" id="PIRSR602403-1"/>
    </source>
</evidence>
<dbReference type="SUPFAM" id="SSF48264">
    <property type="entry name" value="Cytochrome P450"/>
    <property type="match status" value="1"/>
</dbReference>
<feature type="transmembrane region" description="Helical" evidence="8">
    <location>
        <begin position="12"/>
        <end position="33"/>
    </location>
</feature>
<dbReference type="InterPro" id="IPR050121">
    <property type="entry name" value="Cytochrome_P450_monoxygenase"/>
</dbReference>
<evidence type="ECO:0000256" key="5">
    <source>
        <dbReference type="ARBA" id="ARBA00023004"/>
    </source>
</evidence>
<evidence type="ECO:0000256" key="3">
    <source>
        <dbReference type="ARBA" id="ARBA00022617"/>
    </source>
</evidence>
<accession>A0A286M9P1</accession>
<evidence type="ECO:0000256" key="2">
    <source>
        <dbReference type="ARBA" id="ARBA00010617"/>
    </source>
</evidence>
<dbReference type="PRINTS" id="PR00385">
    <property type="entry name" value="P450"/>
</dbReference>
<comment type="similarity">
    <text evidence="2">Belongs to the cytochrome P450 family.</text>
</comment>
<dbReference type="InterPro" id="IPR036396">
    <property type="entry name" value="Cyt_P450_sf"/>
</dbReference>
<proteinExistence type="inferred from homology"/>
<dbReference type="PANTHER" id="PTHR24305">
    <property type="entry name" value="CYTOCHROME P450"/>
    <property type="match status" value="1"/>
</dbReference>